<feature type="region of interest" description="Disordered" evidence="7">
    <location>
        <begin position="576"/>
        <end position="607"/>
    </location>
</feature>
<feature type="compositionally biased region" description="Basic and acidic residues" evidence="7">
    <location>
        <begin position="576"/>
        <end position="585"/>
    </location>
</feature>
<comment type="similarity">
    <text evidence="2">Belongs to the MscS (TC 1.A.23) family.</text>
</comment>
<dbReference type="Pfam" id="PF21088">
    <property type="entry name" value="MS_channel_1st"/>
    <property type="match status" value="1"/>
</dbReference>
<proteinExistence type="inferred from homology"/>
<feature type="domain" description="Mechanosensitive ion channel transmembrane helices 2/3" evidence="10">
    <location>
        <begin position="353"/>
        <end position="394"/>
    </location>
</feature>
<dbReference type="PROSITE" id="PS01246">
    <property type="entry name" value="UPF0003"/>
    <property type="match status" value="1"/>
</dbReference>
<dbReference type="STRING" id="34059.A9308_08860"/>
<evidence type="ECO:0000259" key="10">
    <source>
        <dbReference type="Pfam" id="PF21088"/>
    </source>
</evidence>
<evidence type="ECO:0000256" key="4">
    <source>
        <dbReference type="ARBA" id="ARBA00022692"/>
    </source>
</evidence>
<dbReference type="InterPro" id="IPR006685">
    <property type="entry name" value="MscS_channel_2nd"/>
</dbReference>
<feature type="domain" description="Mechanosensitive ion channel MscS" evidence="9">
    <location>
        <begin position="396"/>
        <end position="462"/>
    </location>
</feature>
<feature type="transmembrane region" description="Helical" evidence="8">
    <location>
        <begin position="275"/>
        <end position="297"/>
    </location>
</feature>
<comment type="caution">
    <text evidence="11">The sequence shown here is derived from an EMBL/GenBank/DDBJ whole genome shotgun (WGS) entry which is preliminary data.</text>
</comment>
<dbReference type="EMBL" id="LZMZ01000031">
    <property type="protein sequence ID" value="OBX76394.1"/>
    <property type="molecule type" value="Genomic_DNA"/>
</dbReference>
<evidence type="ECO:0000256" key="7">
    <source>
        <dbReference type="SAM" id="MobiDB-lite"/>
    </source>
</evidence>
<feature type="compositionally biased region" description="Basic and acidic residues" evidence="7">
    <location>
        <begin position="594"/>
        <end position="607"/>
    </location>
</feature>
<sequence length="607" mass="66832">MDKNIASTQPTMPARAINGLTAPLRAIKMLSAIPQQVTRFAAAMLLATCGLLVSTGLGAVVGLLPTSAKADTAASAPAAASDTFGRDTPRSTMQNFLQALAKDDTTLASRYLAIDKNQNPYIMVRTLKRALDSSGRLYNELQMSNDPNGNLDDRLAPNVDKVGELGNGDDKIDLLVERVAQPDGHQVWLISQQTLRQLDTAAIQTEPTLVEQYVPKELLAKEIGGVNIGQVAAVIVLLIATYLFSLLLSWIAFWCVRFAFRHVTTERRLPIDRRIIVPLAAVLTGVIIQELMLYAGINLVVRNAVERLAQILSWVALAWLVLRISDLVFKRAEKYAKNNNHPERLSILTLLRKVVKVLCLVIAAIVILGNLGFDLTTGIAALGIGGVALALGAQKTVENLVGSVSLVADQPVNVGDYCRFGDQEGTVVDIGIRSTRVQTMDRTIVTVPNGNLSGMSIENFTRRDIFHFKQRFYAIRDSETEPLREFIAAVQDYITSLPETTDTWNQARIVSTQQDAYIIEVRCYLDMPSLMEFYAKQTEMILQIAEIMHDFGIKNALPANQIIFDKPGVAMMMDEMSRKKPKDETAQQPTALDKITHHTPDSPPKKA</sequence>
<dbReference type="AlphaFoldDB" id="A0A1B8QAN5"/>
<dbReference type="InterPro" id="IPR006686">
    <property type="entry name" value="MscS_channel_CS"/>
</dbReference>
<keyword evidence="3" id="KW-1003">Cell membrane</keyword>
<keyword evidence="4 8" id="KW-0812">Transmembrane</keyword>
<accession>A0A1B8QAN5</accession>
<evidence type="ECO:0000256" key="2">
    <source>
        <dbReference type="ARBA" id="ARBA00008017"/>
    </source>
</evidence>
<keyword evidence="5 8" id="KW-1133">Transmembrane helix</keyword>
<dbReference type="SUPFAM" id="SSF50182">
    <property type="entry name" value="Sm-like ribonucleoproteins"/>
    <property type="match status" value="1"/>
</dbReference>
<dbReference type="InterPro" id="IPR010920">
    <property type="entry name" value="LSM_dom_sf"/>
</dbReference>
<feature type="transmembrane region" description="Helical" evidence="8">
    <location>
        <begin position="309"/>
        <end position="329"/>
    </location>
</feature>
<evidence type="ECO:0000256" key="6">
    <source>
        <dbReference type="ARBA" id="ARBA00023136"/>
    </source>
</evidence>
<dbReference type="InterPro" id="IPR049142">
    <property type="entry name" value="MS_channel_1st"/>
</dbReference>
<protein>
    <submittedName>
        <fullName evidence="11">Mechanosensitive ion channel protein MscS</fullName>
    </submittedName>
</protein>
<dbReference type="GO" id="GO:0008381">
    <property type="term" value="F:mechanosensitive monoatomic ion channel activity"/>
    <property type="evidence" value="ECO:0007669"/>
    <property type="project" value="UniProtKB-ARBA"/>
</dbReference>
<feature type="transmembrane region" description="Helical" evidence="8">
    <location>
        <begin position="40"/>
        <end position="64"/>
    </location>
</feature>
<name>A0A1B8QAN5_9GAMM</name>
<evidence type="ECO:0000259" key="9">
    <source>
        <dbReference type="Pfam" id="PF00924"/>
    </source>
</evidence>
<dbReference type="InterPro" id="IPR011014">
    <property type="entry name" value="MscS_channel_TM-2"/>
</dbReference>
<reference evidence="11 12" key="1">
    <citation type="submission" date="2016-06" db="EMBL/GenBank/DDBJ databases">
        <title>Draft genome of Moraxella atlantae CCUG 66109.</title>
        <authorList>
            <person name="Salva-Serra F."/>
            <person name="Engstrom-Jakobsson H."/>
            <person name="Thorell K."/>
            <person name="Gonzales-Siles L."/>
            <person name="Karlsson R."/>
            <person name="Boulund F."/>
            <person name="Engstrand L."/>
            <person name="Kristiansson E."/>
            <person name="Moore E."/>
        </authorList>
    </citation>
    <scope>NUCLEOTIDE SEQUENCE [LARGE SCALE GENOMIC DNA]</scope>
    <source>
        <strain evidence="11 12">CCUG 66109</strain>
    </source>
</reference>
<evidence type="ECO:0000313" key="11">
    <source>
        <dbReference type="EMBL" id="OBX76394.1"/>
    </source>
</evidence>
<dbReference type="PANTHER" id="PTHR30566">
    <property type="entry name" value="YNAI-RELATED MECHANOSENSITIVE ION CHANNEL"/>
    <property type="match status" value="1"/>
</dbReference>
<dbReference type="RefSeq" id="WP_253858509.1">
    <property type="nucleotide sequence ID" value="NZ_LZMZ01000031.1"/>
</dbReference>
<gene>
    <name evidence="11" type="ORF">A9308_08860</name>
</gene>
<dbReference type="PANTHER" id="PTHR30566:SF5">
    <property type="entry name" value="MECHANOSENSITIVE ION CHANNEL PROTEIN 1, MITOCHONDRIAL-RELATED"/>
    <property type="match status" value="1"/>
</dbReference>
<evidence type="ECO:0000256" key="3">
    <source>
        <dbReference type="ARBA" id="ARBA00022475"/>
    </source>
</evidence>
<feature type="transmembrane region" description="Helical" evidence="8">
    <location>
        <begin position="231"/>
        <end position="254"/>
    </location>
</feature>
<keyword evidence="6 8" id="KW-0472">Membrane</keyword>
<evidence type="ECO:0000313" key="12">
    <source>
        <dbReference type="Proteomes" id="UP000092508"/>
    </source>
</evidence>
<dbReference type="InterPro" id="IPR023408">
    <property type="entry name" value="MscS_beta-dom_sf"/>
</dbReference>
<dbReference type="Proteomes" id="UP000092508">
    <property type="component" value="Unassembled WGS sequence"/>
</dbReference>
<evidence type="ECO:0000256" key="8">
    <source>
        <dbReference type="SAM" id="Phobius"/>
    </source>
</evidence>
<evidence type="ECO:0000256" key="1">
    <source>
        <dbReference type="ARBA" id="ARBA00004651"/>
    </source>
</evidence>
<dbReference type="Pfam" id="PF00924">
    <property type="entry name" value="MS_channel_2nd"/>
    <property type="match status" value="1"/>
</dbReference>
<comment type="subcellular location">
    <subcellularLocation>
        <location evidence="1">Cell membrane</location>
        <topology evidence="1">Multi-pass membrane protein</topology>
    </subcellularLocation>
</comment>
<dbReference type="SUPFAM" id="SSF82861">
    <property type="entry name" value="Mechanosensitive channel protein MscS (YggB), transmembrane region"/>
    <property type="match status" value="1"/>
</dbReference>
<organism evidence="11 12">
    <name type="scientific">Faucicola atlantae</name>
    <dbReference type="NCBI Taxonomy" id="34059"/>
    <lineage>
        <taxon>Bacteria</taxon>
        <taxon>Pseudomonadati</taxon>
        <taxon>Pseudomonadota</taxon>
        <taxon>Gammaproteobacteria</taxon>
        <taxon>Moraxellales</taxon>
        <taxon>Moraxellaceae</taxon>
        <taxon>Faucicola</taxon>
    </lineage>
</organism>
<dbReference type="Gene3D" id="2.30.30.60">
    <property type="match status" value="1"/>
</dbReference>
<dbReference type="Gene3D" id="1.10.287.1260">
    <property type="match status" value="1"/>
</dbReference>
<dbReference type="GO" id="GO:0005886">
    <property type="term" value="C:plasma membrane"/>
    <property type="evidence" value="ECO:0007669"/>
    <property type="project" value="UniProtKB-SubCell"/>
</dbReference>
<feature type="transmembrane region" description="Helical" evidence="8">
    <location>
        <begin position="350"/>
        <end position="369"/>
    </location>
</feature>
<evidence type="ECO:0000256" key="5">
    <source>
        <dbReference type="ARBA" id="ARBA00022989"/>
    </source>
</evidence>